<keyword evidence="2" id="KW-1185">Reference proteome</keyword>
<reference evidence="1 2" key="1">
    <citation type="journal article" date="2022" name="Int. J. Syst. Evol. Microbiol.">
        <title>Miniphocaeibacter halophilus sp. nov., an ammonium-tolerant acetate-producing bacterium isolated from a biogas system.</title>
        <authorList>
            <person name="Schnurer A."/>
            <person name="Singh A."/>
            <person name="Bi S."/>
            <person name="Qiao W."/>
            <person name="Westerholm M."/>
        </authorList>
    </citation>
    <scope>NUCLEOTIDE SEQUENCE [LARGE SCALE GENOMIC DNA]</scope>
    <source>
        <strain evidence="1 2">AMB_01</strain>
    </source>
</reference>
<organism evidence="1 2">
    <name type="scientific">Miniphocaeibacter halophilus</name>
    <dbReference type="NCBI Taxonomy" id="2931922"/>
    <lineage>
        <taxon>Bacteria</taxon>
        <taxon>Bacillati</taxon>
        <taxon>Bacillota</taxon>
        <taxon>Tissierellia</taxon>
        <taxon>Tissierellales</taxon>
        <taxon>Peptoniphilaceae</taxon>
        <taxon>Miniphocaeibacter</taxon>
    </lineage>
</organism>
<protein>
    <submittedName>
        <fullName evidence="1">(4Fe-4S)-binding protein</fullName>
    </submittedName>
</protein>
<accession>A0AC61MSB7</accession>
<name>A0AC61MSB7_9FIRM</name>
<evidence type="ECO:0000313" key="1">
    <source>
        <dbReference type="EMBL" id="QQK08342.1"/>
    </source>
</evidence>
<evidence type="ECO:0000313" key="2">
    <source>
        <dbReference type="Proteomes" id="UP000595814"/>
    </source>
</evidence>
<dbReference type="Proteomes" id="UP000595814">
    <property type="component" value="Chromosome"/>
</dbReference>
<dbReference type="EMBL" id="CP066744">
    <property type="protein sequence ID" value="QQK08342.1"/>
    <property type="molecule type" value="Genomic_DNA"/>
</dbReference>
<gene>
    <name evidence="1" type="ORF">JFY71_02020</name>
</gene>
<sequence>MEKKTEEVLLNEGYRKYSGNEIDVYFNKDICQHAGKCVKGDPETFNLERKPWILPKDERVEKIREVIDICPSGALKYKLKEEEFVRP</sequence>
<proteinExistence type="predicted"/>